<dbReference type="Gene3D" id="2.170.190.11">
    <property type="entry name" value="Molybdopterin biosynthesis moea protein, domain 3"/>
    <property type="match status" value="1"/>
</dbReference>
<dbReference type="PANTHER" id="PTHR10192">
    <property type="entry name" value="MOLYBDOPTERIN BIOSYNTHESIS PROTEIN"/>
    <property type="match status" value="1"/>
</dbReference>
<dbReference type="InterPro" id="IPR036135">
    <property type="entry name" value="MoeA_linker/N_sf"/>
</dbReference>
<comment type="catalytic activity">
    <reaction evidence="12">
        <text>adenylyl-molybdopterin + molybdate = Mo-molybdopterin + AMP + H(+)</text>
        <dbReference type="Rhea" id="RHEA:35047"/>
        <dbReference type="ChEBI" id="CHEBI:15378"/>
        <dbReference type="ChEBI" id="CHEBI:36264"/>
        <dbReference type="ChEBI" id="CHEBI:62727"/>
        <dbReference type="ChEBI" id="CHEBI:71302"/>
        <dbReference type="ChEBI" id="CHEBI:456215"/>
        <dbReference type="EC" id="2.10.1.1"/>
    </reaction>
</comment>
<dbReference type="AlphaFoldDB" id="A0A809RWM0"/>
<dbReference type="GO" id="GO:0005829">
    <property type="term" value="C:cytosol"/>
    <property type="evidence" value="ECO:0007669"/>
    <property type="project" value="TreeGrafter"/>
</dbReference>
<comment type="pathway">
    <text evidence="3 13">Cofactor biosynthesis; molybdopterin biosynthesis.</text>
</comment>
<evidence type="ECO:0000256" key="7">
    <source>
        <dbReference type="ARBA" id="ARBA00022505"/>
    </source>
</evidence>
<dbReference type="PANTHER" id="PTHR10192:SF5">
    <property type="entry name" value="GEPHYRIN"/>
    <property type="match status" value="1"/>
</dbReference>
<dbReference type="SUPFAM" id="SSF63867">
    <property type="entry name" value="MoeA C-terminal domain-like"/>
    <property type="match status" value="1"/>
</dbReference>
<name>A0A809RWM0_9PROT</name>
<dbReference type="GO" id="GO:0006777">
    <property type="term" value="P:Mo-molybdopterin cofactor biosynthetic process"/>
    <property type="evidence" value="ECO:0007669"/>
    <property type="project" value="UniProtKB-UniRule"/>
</dbReference>
<dbReference type="Pfam" id="PF03454">
    <property type="entry name" value="MoeA_C"/>
    <property type="match status" value="1"/>
</dbReference>
<dbReference type="InterPro" id="IPR005110">
    <property type="entry name" value="MoeA_linker/N"/>
</dbReference>
<protein>
    <recommendedName>
        <fullName evidence="6 13">Molybdopterin molybdenumtransferase</fullName>
        <ecNumber evidence="5 13">2.10.1.1</ecNumber>
    </recommendedName>
</protein>
<accession>A0A809RWM0</accession>
<evidence type="ECO:0000256" key="8">
    <source>
        <dbReference type="ARBA" id="ARBA00022679"/>
    </source>
</evidence>
<dbReference type="InterPro" id="IPR038987">
    <property type="entry name" value="MoeA-like"/>
</dbReference>
<organism evidence="15 16">
    <name type="scientific">Candidatus Desulfobacillus denitrificans</name>
    <dbReference type="NCBI Taxonomy" id="2608985"/>
    <lineage>
        <taxon>Bacteria</taxon>
        <taxon>Pseudomonadati</taxon>
        <taxon>Pseudomonadota</taxon>
        <taxon>Betaproteobacteria</taxon>
        <taxon>Candidatus Desulfobacillus</taxon>
    </lineage>
</organism>
<keyword evidence="9 13" id="KW-0479">Metal-binding</keyword>
<dbReference type="EC" id="2.10.1.1" evidence="5 13"/>
<keyword evidence="10 13" id="KW-0460">Magnesium</keyword>
<dbReference type="EMBL" id="AP021857">
    <property type="protein sequence ID" value="BBO20767.1"/>
    <property type="molecule type" value="Genomic_DNA"/>
</dbReference>
<dbReference type="InterPro" id="IPR005111">
    <property type="entry name" value="MoeA_C_domain_IV"/>
</dbReference>
<dbReference type="FunFam" id="2.40.340.10:FF:000003">
    <property type="entry name" value="Molybdopterin molybdenumtransferase"/>
    <property type="match status" value="1"/>
</dbReference>
<evidence type="ECO:0000256" key="11">
    <source>
        <dbReference type="ARBA" id="ARBA00023150"/>
    </source>
</evidence>
<comment type="similarity">
    <text evidence="4 13">Belongs to the MoeA family.</text>
</comment>
<dbReference type="Pfam" id="PF00994">
    <property type="entry name" value="MoCF_biosynth"/>
    <property type="match status" value="1"/>
</dbReference>
<dbReference type="NCBIfam" id="NF045515">
    <property type="entry name" value="Glp_gephyrin"/>
    <property type="match status" value="1"/>
</dbReference>
<evidence type="ECO:0000256" key="4">
    <source>
        <dbReference type="ARBA" id="ARBA00010763"/>
    </source>
</evidence>
<evidence type="ECO:0000256" key="13">
    <source>
        <dbReference type="RuleBase" id="RU365090"/>
    </source>
</evidence>
<evidence type="ECO:0000256" key="1">
    <source>
        <dbReference type="ARBA" id="ARBA00001946"/>
    </source>
</evidence>
<dbReference type="NCBIfam" id="TIGR00177">
    <property type="entry name" value="molyb_syn"/>
    <property type="match status" value="1"/>
</dbReference>
<dbReference type="FunFam" id="3.40.980.10:FF:000004">
    <property type="entry name" value="Molybdopterin molybdenumtransferase"/>
    <property type="match status" value="1"/>
</dbReference>
<dbReference type="Gene3D" id="3.40.980.10">
    <property type="entry name" value="MoaB/Mog-like domain"/>
    <property type="match status" value="1"/>
</dbReference>
<dbReference type="CDD" id="cd00887">
    <property type="entry name" value="MoeA"/>
    <property type="match status" value="1"/>
</dbReference>
<evidence type="ECO:0000313" key="15">
    <source>
        <dbReference type="EMBL" id="BBO20767.1"/>
    </source>
</evidence>
<keyword evidence="7 13" id="KW-0500">Molybdenum</keyword>
<evidence type="ECO:0000256" key="10">
    <source>
        <dbReference type="ARBA" id="ARBA00022842"/>
    </source>
</evidence>
<dbReference type="SUPFAM" id="SSF53218">
    <property type="entry name" value="Molybdenum cofactor biosynthesis proteins"/>
    <property type="match status" value="1"/>
</dbReference>
<evidence type="ECO:0000313" key="16">
    <source>
        <dbReference type="Proteomes" id="UP000662914"/>
    </source>
</evidence>
<dbReference type="UniPathway" id="UPA00344"/>
<evidence type="ECO:0000256" key="6">
    <source>
        <dbReference type="ARBA" id="ARBA00021108"/>
    </source>
</evidence>
<dbReference type="GO" id="GO:0061599">
    <property type="term" value="F:molybdopterin molybdotransferase activity"/>
    <property type="evidence" value="ECO:0007669"/>
    <property type="project" value="UniProtKB-UniRule"/>
</dbReference>
<dbReference type="SUPFAM" id="SSF63882">
    <property type="entry name" value="MoeA N-terminal region -like"/>
    <property type="match status" value="1"/>
</dbReference>
<evidence type="ECO:0000256" key="5">
    <source>
        <dbReference type="ARBA" id="ARBA00013269"/>
    </source>
</evidence>
<evidence type="ECO:0000256" key="3">
    <source>
        <dbReference type="ARBA" id="ARBA00005046"/>
    </source>
</evidence>
<evidence type="ECO:0000256" key="9">
    <source>
        <dbReference type="ARBA" id="ARBA00022723"/>
    </source>
</evidence>
<evidence type="ECO:0000256" key="2">
    <source>
        <dbReference type="ARBA" id="ARBA00002901"/>
    </source>
</evidence>
<keyword evidence="8 13" id="KW-0808">Transferase</keyword>
<sequence>MNSLLNRISGAGDTDPESFSVERARQLVLALVEPIEGSERLSVRNALGRVLAEDILATANVPGHDNSAMDGYAVRFSDLSIEVDSALTPVGTAFAGRPFAGRLEAGQCVRIMTGGVIPDGADTVVIQEMVRDSGGRIVIPPKQRRGQHVRRAGEDLRIGMPAIRAGKIIRPADLGLIASLGVAEVNVRRRLRVAFFSTGDELRSVGTPLQEGEVYDSNRYTLYGMLDRLGCEAIDLGVVRDRPAEVEAAFRRAAAEADAILTSGGVSVGEADFVRGMMAKLGEVAFWQIAMRPGRPMAFGRIGSAWLFGLPGNPVAVMVTFHAFVRDALLKMMGVSPVAPLPQFRVPCATPLKKRPGRSEFQRGILFREDGIWKVRATGSQGSGVLRSMSEANCIIVVEHERGHVEAGELVSVQPFEGLV</sequence>
<dbReference type="Gene3D" id="3.90.105.10">
    <property type="entry name" value="Molybdopterin biosynthesis moea protein, domain 2"/>
    <property type="match status" value="1"/>
</dbReference>
<evidence type="ECO:0000256" key="12">
    <source>
        <dbReference type="ARBA" id="ARBA00047317"/>
    </source>
</evidence>
<dbReference type="SMART" id="SM00852">
    <property type="entry name" value="MoCF_biosynth"/>
    <property type="match status" value="1"/>
</dbReference>
<dbReference type="Gene3D" id="2.40.340.10">
    <property type="entry name" value="MoeA, C-terminal, domain IV"/>
    <property type="match status" value="1"/>
</dbReference>
<keyword evidence="11 13" id="KW-0501">Molybdenum cofactor biosynthesis</keyword>
<reference evidence="15" key="1">
    <citation type="journal article" name="DNA Res.">
        <title>The physiological potential of anammox bacteria as revealed by their core genome structure.</title>
        <authorList>
            <person name="Okubo T."/>
            <person name="Toyoda A."/>
            <person name="Fukuhara K."/>
            <person name="Uchiyama I."/>
            <person name="Harigaya Y."/>
            <person name="Kuroiwa M."/>
            <person name="Suzuki T."/>
            <person name="Murakami Y."/>
            <person name="Suwa Y."/>
            <person name="Takami H."/>
        </authorList>
    </citation>
    <scope>NUCLEOTIDE SEQUENCE</scope>
    <source>
        <strain evidence="15">317325-3</strain>
    </source>
</reference>
<dbReference type="Pfam" id="PF03453">
    <property type="entry name" value="MoeA_N"/>
    <property type="match status" value="1"/>
</dbReference>
<comment type="function">
    <text evidence="2 13">Catalyzes the insertion of molybdate into adenylated molybdopterin with the concomitant release of AMP.</text>
</comment>
<dbReference type="KEGG" id="ddz:DSYM_14660"/>
<comment type="cofactor">
    <cofactor evidence="1 13">
        <name>Mg(2+)</name>
        <dbReference type="ChEBI" id="CHEBI:18420"/>
    </cofactor>
</comment>
<dbReference type="InterPro" id="IPR036688">
    <property type="entry name" value="MoeA_C_domain_IV_sf"/>
</dbReference>
<gene>
    <name evidence="15" type="ORF">DSYM_14660</name>
</gene>
<dbReference type="InterPro" id="IPR036425">
    <property type="entry name" value="MoaB/Mog-like_dom_sf"/>
</dbReference>
<feature type="domain" description="MoaB/Mog" evidence="14">
    <location>
        <begin position="194"/>
        <end position="331"/>
    </location>
</feature>
<dbReference type="Proteomes" id="UP000662914">
    <property type="component" value="Chromosome"/>
</dbReference>
<evidence type="ECO:0000259" key="14">
    <source>
        <dbReference type="SMART" id="SM00852"/>
    </source>
</evidence>
<proteinExistence type="inferred from homology"/>
<dbReference type="GO" id="GO:0046872">
    <property type="term" value="F:metal ion binding"/>
    <property type="evidence" value="ECO:0007669"/>
    <property type="project" value="UniProtKB-UniRule"/>
</dbReference>
<dbReference type="InterPro" id="IPR001453">
    <property type="entry name" value="MoaB/Mog_dom"/>
</dbReference>